<comment type="caution">
    <text evidence="1">The sequence shown here is derived from an EMBL/GenBank/DDBJ whole genome shotgun (WGS) entry which is preliminary data.</text>
</comment>
<dbReference type="Proteomes" id="UP000325081">
    <property type="component" value="Unassembled WGS sequence"/>
</dbReference>
<dbReference type="GO" id="GO:0016874">
    <property type="term" value="F:ligase activity"/>
    <property type="evidence" value="ECO:0007669"/>
    <property type="project" value="UniProtKB-KW"/>
</dbReference>
<protein>
    <submittedName>
        <fullName evidence="1">tRNA-splicing ligase RtcB homolog</fullName>
    </submittedName>
</protein>
<evidence type="ECO:0000313" key="1">
    <source>
        <dbReference type="EMBL" id="GER51606.1"/>
    </source>
</evidence>
<keyword evidence="2" id="KW-1185">Reference proteome</keyword>
<dbReference type="AlphaFoldDB" id="A0A5A7R2J3"/>
<evidence type="ECO:0000313" key="2">
    <source>
        <dbReference type="Proteomes" id="UP000325081"/>
    </source>
</evidence>
<organism evidence="1 2">
    <name type="scientific">Striga asiatica</name>
    <name type="common">Asiatic witchweed</name>
    <name type="synonym">Buchnera asiatica</name>
    <dbReference type="NCBI Taxonomy" id="4170"/>
    <lineage>
        <taxon>Eukaryota</taxon>
        <taxon>Viridiplantae</taxon>
        <taxon>Streptophyta</taxon>
        <taxon>Embryophyta</taxon>
        <taxon>Tracheophyta</taxon>
        <taxon>Spermatophyta</taxon>
        <taxon>Magnoliopsida</taxon>
        <taxon>eudicotyledons</taxon>
        <taxon>Gunneridae</taxon>
        <taxon>Pentapetalae</taxon>
        <taxon>asterids</taxon>
        <taxon>lamiids</taxon>
        <taxon>Lamiales</taxon>
        <taxon>Orobanchaceae</taxon>
        <taxon>Buchnereae</taxon>
        <taxon>Striga</taxon>
    </lineage>
</organism>
<dbReference type="EMBL" id="BKCP01009737">
    <property type="protein sequence ID" value="GER51606.1"/>
    <property type="molecule type" value="Genomic_DNA"/>
</dbReference>
<keyword evidence="1" id="KW-0436">Ligase</keyword>
<dbReference type="OrthoDB" id="1749752at2759"/>
<sequence>MCTWEELILCLPHVFSKENTVNLNDLLLEERASVAWRWSLATGDKKLVLSLRVVHKQAAASNSTSPDSIGQHLFTAGPMWTSPPSRSTHAPNFRVSMGQPPLAGGSLGTVVTGGLGFTVTGGTGNLGTTTGEQVAQLVWRMGSAAEERESMEMRRIAKILADSIAI</sequence>
<reference evidence="2" key="1">
    <citation type="journal article" date="2019" name="Curr. Biol.">
        <title>Genome Sequence of Striga asiatica Provides Insight into the Evolution of Plant Parasitism.</title>
        <authorList>
            <person name="Yoshida S."/>
            <person name="Kim S."/>
            <person name="Wafula E.K."/>
            <person name="Tanskanen J."/>
            <person name="Kim Y.M."/>
            <person name="Honaas L."/>
            <person name="Yang Z."/>
            <person name="Spallek T."/>
            <person name="Conn C.E."/>
            <person name="Ichihashi Y."/>
            <person name="Cheong K."/>
            <person name="Cui S."/>
            <person name="Der J.P."/>
            <person name="Gundlach H."/>
            <person name="Jiao Y."/>
            <person name="Hori C."/>
            <person name="Ishida J.K."/>
            <person name="Kasahara H."/>
            <person name="Kiba T."/>
            <person name="Kim M.S."/>
            <person name="Koo N."/>
            <person name="Laohavisit A."/>
            <person name="Lee Y.H."/>
            <person name="Lumba S."/>
            <person name="McCourt P."/>
            <person name="Mortimer J.C."/>
            <person name="Mutuku J.M."/>
            <person name="Nomura T."/>
            <person name="Sasaki-Sekimoto Y."/>
            <person name="Seto Y."/>
            <person name="Wang Y."/>
            <person name="Wakatake T."/>
            <person name="Sakakibara H."/>
            <person name="Demura T."/>
            <person name="Yamaguchi S."/>
            <person name="Yoneyama K."/>
            <person name="Manabe R.I."/>
            <person name="Nelson D.C."/>
            <person name="Schulman A.H."/>
            <person name="Timko M.P."/>
            <person name="dePamphilis C.W."/>
            <person name="Choi D."/>
            <person name="Shirasu K."/>
        </authorList>
    </citation>
    <scope>NUCLEOTIDE SEQUENCE [LARGE SCALE GENOMIC DNA]</scope>
    <source>
        <strain evidence="2">cv. UVA1</strain>
    </source>
</reference>
<proteinExistence type="predicted"/>
<accession>A0A5A7R2J3</accession>
<gene>
    <name evidence="1" type="ORF">STAS_29003</name>
</gene>
<name>A0A5A7R2J3_STRAF</name>